<name>A0ACC7NG15_9BURK</name>
<accession>A0ACC7NG15</accession>
<protein>
    <submittedName>
        <fullName evidence="1">Uncharacterized protein</fullName>
    </submittedName>
</protein>
<evidence type="ECO:0000313" key="2">
    <source>
        <dbReference type="Proteomes" id="UP001629235"/>
    </source>
</evidence>
<dbReference type="Proteomes" id="UP001629235">
    <property type="component" value="Unassembled WGS sequence"/>
</dbReference>
<organism evidence="1 2">
    <name type="scientific">Paraburkholderia rhynchosiae</name>
    <dbReference type="NCBI Taxonomy" id="487049"/>
    <lineage>
        <taxon>Bacteria</taxon>
        <taxon>Pseudomonadati</taxon>
        <taxon>Pseudomonadota</taxon>
        <taxon>Betaproteobacteria</taxon>
        <taxon>Burkholderiales</taxon>
        <taxon>Burkholderiaceae</taxon>
        <taxon>Paraburkholderia</taxon>
    </lineage>
</organism>
<evidence type="ECO:0000313" key="1">
    <source>
        <dbReference type="EMBL" id="MFM0105953.1"/>
    </source>
</evidence>
<dbReference type="EMBL" id="JAQQDW010000044">
    <property type="protein sequence ID" value="MFM0105953.1"/>
    <property type="molecule type" value="Genomic_DNA"/>
</dbReference>
<proteinExistence type="predicted"/>
<reference evidence="1 2" key="1">
    <citation type="journal article" date="2024" name="Chem. Sci.">
        <title>Discovery of megapolipeptins by genome mining of a Burkholderiales bacteria collection.</title>
        <authorList>
            <person name="Paulo B.S."/>
            <person name="Recchia M.J.J."/>
            <person name="Lee S."/>
            <person name="Fergusson C.H."/>
            <person name="Romanowski S.B."/>
            <person name="Hernandez A."/>
            <person name="Krull N."/>
            <person name="Liu D.Y."/>
            <person name="Cavanagh H."/>
            <person name="Bos A."/>
            <person name="Gray C.A."/>
            <person name="Murphy B.T."/>
            <person name="Linington R.G."/>
            <person name="Eustaquio A.S."/>
        </authorList>
    </citation>
    <scope>NUCLEOTIDE SEQUENCE [LARGE SCALE GENOMIC DNA]</scope>
    <source>
        <strain evidence="1 2">RL18-126-BIB-B</strain>
    </source>
</reference>
<sequence>MAIVVRNPDGSIRIKGFGSSKSLIDSAYLEHAAEQNKKAVSESSGTPSLTVAQAVTQSPSALPAEDLATIADALIAV</sequence>
<comment type="caution">
    <text evidence="1">The sequence shown here is derived from an EMBL/GenBank/DDBJ whole genome shotgun (WGS) entry which is preliminary data.</text>
</comment>
<keyword evidence="2" id="KW-1185">Reference proteome</keyword>
<gene>
    <name evidence="1" type="ORF">PQR01_21300</name>
</gene>